<dbReference type="Proteomes" id="UP000037460">
    <property type="component" value="Unassembled WGS sequence"/>
</dbReference>
<dbReference type="PROSITE" id="PS00108">
    <property type="entry name" value="PROTEIN_KINASE_ST"/>
    <property type="match status" value="1"/>
</dbReference>
<feature type="domain" description="Response regulatory" evidence="14">
    <location>
        <begin position="28"/>
        <end position="143"/>
    </location>
</feature>
<dbReference type="FunFam" id="1.10.510.10:FF:000024">
    <property type="entry name" value="Probable serine/threonine-protein kinase cot-1"/>
    <property type="match status" value="1"/>
</dbReference>
<evidence type="ECO:0000256" key="3">
    <source>
        <dbReference type="ARBA" id="ARBA00022553"/>
    </source>
</evidence>
<feature type="compositionally biased region" description="Basic and acidic residues" evidence="12">
    <location>
        <begin position="289"/>
        <end position="298"/>
    </location>
</feature>
<comment type="catalytic activity">
    <reaction evidence="9">
        <text>L-seryl-[protein] + ATP = O-phospho-L-seryl-[protein] + ADP + H(+)</text>
        <dbReference type="Rhea" id="RHEA:17989"/>
        <dbReference type="Rhea" id="RHEA-COMP:9863"/>
        <dbReference type="Rhea" id="RHEA-COMP:11604"/>
        <dbReference type="ChEBI" id="CHEBI:15378"/>
        <dbReference type="ChEBI" id="CHEBI:29999"/>
        <dbReference type="ChEBI" id="CHEBI:30616"/>
        <dbReference type="ChEBI" id="CHEBI:83421"/>
        <dbReference type="ChEBI" id="CHEBI:456216"/>
        <dbReference type="EC" id="2.7.11.1"/>
    </reaction>
</comment>
<reference evidence="16" key="1">
    <citation type="journal article" date="2015" name="PLoS Genet.">
        <title>Genome Sequence and Transcriptome Analyses of Chrysochromulina tobin: Metabolic Tools for Enhanced Algal Fitness in the Prominent Order Prymnesiales (Haptophyceae).</title>
        <authorList>
            <person name="Hovde B.T."/>
            <person name="Deodato C.R."/>
            <person name="Hunsperger H.M."/>
            <person name="Ryken S.A."/>
            <person name="Yost W."/>
            <person name="Jha R.K."/>
            <person name="Patterson J."/>
            <person name="Monnat R.J. Jr."/>
            <person name="Barlow S.B."/>
            <person name="Starkenburg S.R."/>
            <person name="Cattolico R.A."/>
        </authorList>
    </citation>
    <scope>NUCLEOTIDE SEQUENCE</scope>
    <source>
        <strain evidence="16">CCMP291</strain>
    </source>
</reference>
<feature type="modified residue" description="4-aspartylphosphate" evidence="10">
    <location>
        <position position="78"/>
    </location>
</feature>
<evidence type="ECO:0000313" key="16">
    <source>
        <dbReference type="Proteomes" id="UP000037460"/>
    </source>
</evidence>
<keyword evidence="16" id="KW-1185">Reference proteome</keyword>
<evidence type="ECO:0000256" key="7">
    <source>
        <dbReference type="ARBA" id="ARBA00022840"/>
    </source>
</evidence>
<feature type="domain" description="Protein kinase" evidence="13">
    <location>
        <begin position="410"/>
        <end position="708"/>
    </location>
</feature>
<evidence type="ECO:0000256" key="4">
    <source>
        <dbReference type="ARBA" id="ARBA00022679"/>
    </source>
</evidence>
<dbReference type="FunFam" id="3.30.200.20:FF:000042">
    <property type="entry name" value="Aurora kinase A"/>
    <property type="match status" value="1"/>
</dbReference>
<evidence type="ECO:0000256" key="9">
    <source>
        <dbReference type="ARBA" id="ARBA00048679"/>
    </source>
</evidence>
<dbReference type="OrthoDB" id="162894at2759"/>
<gene>
    <name evidence="15" type="ORF">Ctob_003660</name>
</gene>
<dbReference type="GO" id="GO:0004674">
    <property type="term" value="F:protein serine/threonine kinase activity"/>
    <property type="evidence" value="ECO:0007669"/>
    <property type="project" value="UniProtKB-KW"/>
</dbReference>
<proteinExistence type="predicted"/>
<dbReference type="Pfam" id="PF00072">
    <property type="entry name" value="Response_reg"/>
    <property type="match status" value="1"/>
</dbReference>
<dbReference type="Gene3D" id="1.10.510.10">
    <property type="entry name" value="Transferase(Phosphotransferase) domain 1"/>
    <property type="match status" value="1"/>
</dbReference>
<keyword evidence="5 11" id="KW-0547">Nucleotide-binding</keyword>
<dbReference type="InterPro" id="IPR000719">
    <property type="entry name" value="Prot_kinase_dom"/>
</dbReference>
<dbReference type="AlphaFoldDB" id="A0A0M0JGW2"/>
<feature type="compositionally biased region" description="Basic and acidic residues" evidence="12">
    <location>
        <begin position="763"/>
        <end position="772"/>
    </location>
</feature>
<evidence type="ECO:0000256" key="1">
    <source>
        <dbReference type="ARBA" id="ARBA00012513"/>
    </source>
</evidence>
<evidence type="ECO:0000256" key="10">
    <source>
        <dbReference type="PROSITE-ProRule" id="PRU00169"/>
    </source>
</evidence>
<dbReference type="SUPFAM" id="SSF52172">
    <property type="entry name" value="CheY-like"/>
    <property type="match status" value="1"/>
</dbReference>
<dbReference type="Pfam" id="PF00069">
    <property type="entry name" value="Pkinase"/>
    <property type="match status" value="1"/>
</dbReference>
<keyword evidence="7 11" id="KW-0067">ATP-binding</keyword>
<dbReference type="GO" id="GO:0000160">
    <property type="term" value="P:phosphorelay signal transduction system"/>
    <property type="evidence" value="ECO:0007669"/>
    <property type="project" value="InterPro"/>
</dbReference>
<dbReference type="InterPro" id="IPR011006">
    <property type="entry name" value="CheY-like_superfamily"/>
</dbReference>
<evidence type="ECO:0000256" key="11">
    <source>
        <dbReference type="PROSITE-ProRule" id="PRU10141"/>
    </source>
</evidence>
<dbReference type="PANTHER" id="PTHR24356">
    <property type="entry name" value="SERINE/THREONINE-PROTEIN KINASE"/>
    <property type="match status" value="1"/>
</dbReference>
<dbReference type="InterPro" id="IPR011009">
    <property type="entry name" value="Kinase-like_dom_sf"/>
</dbReference>
<dbReference type="InterPro" id="IPR050236">
    <property type="entry name" value="Ser_Thr_kinase_AGC"/>
</dbReference>
<keyword evidence="4" id="KW-0808">Transferase</keyword>
<dbReference type="SMART" id="SM00220">
    <property type="entry name" value="S_TKc"/>
    <property type="match status" value="1"/>
</dbReference>
<sequence>MPAGRMSPLGTSSNVLNRREAAGPHMIRLLLVEDDPFQADAILVLCEQCGYQAECASSAAEALAMVRAHPEINLVLSDVMMEGTSGYELLCRIRAIRSHVSVIMMSAYESIDLVQQCILSGADAYLLKPLRVHELTNIWQYVWRRRHELQLQHQVSALMASDRHGARQQTPDLGSVNKVKGARQRLTRERVPELTEATRQLDKLETVTTQQAERQIRDELRALVLEEPHTAGAASRQQPSASSAGSAAASSTICGGALRDGMHHLSGSALRTLDEVAEAASDGTQSEGHTPKSERDPMTPEGLSSPGSFLVGRSPTHPGRSPARLLIGSPGAGVGASGAAEVLADGPGRSAPAPPLQPPRPLPEPLPEKTVVSSQEPAGAAGPSAMAKPDPRAPPSTRAPRAYSVSIKEYTLVEPIGFGGFATVWLARRRRTGDLSAIKVLSQEGMRTRKMSAAVRLEKSILASADHPLVVKLLFSFATAKHMYMVMEYLPGGDCLTLLQSYGFFEEALARFFCAEALLGLQYLHENSIIHRDIKPSNFLITANGHSKLADFGLSAAEENDGTVGDGAAAVLASHEEVSAEGAAAAAARGIVATALVGTPDYLAPELLSRGGYGYEVDFWAIGVVLYQFLVGETPFYAGDDQQEMYRRILHLEYYVPEPPDDASEAAVDLLQKLLVLKPHERLGGSPVTSSTASAVTGSAAVLAHSFFAPLDIDADPPLWQRPSPFTPTLRHEADTSNFGVNELAKVHADRMRSQLEMDGSDEEKGKGKGVEEEGEEDGEDDRVGLSSFKTVNATSLARMQLQEGS</sequence>
<dbReference type="SUPFAM" id="SSF56112">
    <property type="entry name" value="Protein kinase-like (PK-like)"/>
    <property type="match status" value="1"/>
</dbReference>
<dbReference type="Gene3D" id="3.40.50.2300">
    <property type="match status" value="1"/>
</dbReference>
<feature type="binding site" evidence="11">
    <location>
        <position position="439"/>
    </location>
    <ligand>
        <name>ATP</name>
        <dbReference type="ChEBI" id="CHEBI:30616"/>
    </ligand>
</feature>
<evidence type="ECO:0000313" key="15">
    <source>
        <dbReference type="EMBL" id="KOO25710.1"/>
    </source>
</evidence>
<protein>
    <recommendedName>
        <fullName evidence="1">non-specific serine/threonine protein kinase</fullName>
        <ecNumber evidence="1">2.7.11.1</ecNumber>
    </recommendedName>
</protein>
<evidence type="ECO:0000259" key="13">
    <source>
        <dbReference type="PROSITE" id="PS50011"/>
    </source>
</evidence>
<comment type="caution">
    <text evidence="15">The sequence shown here is derived from an EMBL/GenBank/DDBJ whole genome shotgun (WGS) entry which is preliminary data.</text>
</comment>
<evidence type="ECO:0000256" key="12">
    <source>
        <dbReference type="SAM" id="MobiDB-lite"/>
    </source>
</evidence>
<dbReference type="SMART" id="SM00448">
    <property type="entry name" value="REC"/>
    <property type="match status" value="1"/>
</dbReference>
<dbReference type="PANTHER" id="PTHR24356:SF1">
    <property type="entry name" value="SERINE_THREONINE-PROTEIN KINASE GREATWALL"/>
    <property type="match status" value="1"/>
</dbReference>
<name>A0A0M0JGW2_9EUKA</name>
<dbReference type="Gene3D" id="3.30.200.20">
    <property type="entry name" value="Phosphorylase Kinase, domain 1"/>
    <property type="match status" value="1"/>
</dbReference>
<keyword evidence="6 15" id="KW-0418">Kinase</keyword>
<comment type="catalytic activity">
    <reaction evidence="8">
        <text>L-threonyl-[protein] + ATP = O-phospho-L-threonyl-[protein] + ADP + H(+)</text>
        <dbReference type="Rhea" id="RHEA:46608"/>
        <dbReference type="Rhea" id="RHEA-COMP:11060"/>
        <dbReference type="Rhea" id="RHEA-COMP:11605"/>
        <dbReference type="ChEBI" id="CHEBI:15378"/>
        <dbReference type="ChEBI" id="CHEBI:30013"/>
        <dbReference type="ChEBI" id="CHEBI:30616"/>
        <dbReference type="ChEBI" id="CHEBI:61977"/>
        <dbReference type="ChEBI" id="CHEBI:456216"/>
        <dbReference type="EC" id="2.7.11.1"/>
    </reaction>
</comment>
<dbReference type="EC" id="2.7.11.1" evidence="1"/>
<dbReference type="PROSITE" id="PS00107">
    <property type="entry name" value="PROTEIN_KINASE_ATP"/>
    <property type="match status" value="1"/>
</dbReference>
<dbReference type="GO" id="GO:0007010">
    <property type="term" value="P:cytoskeleton organization"/>
    <property type="evidence" value="ECO:0007669"/>
    <property type="project" value="UniProtKB-ARBA"/>
</dbReference>
<keyword evidence="2" id="KW-0723">Serine/threonine-protein kinase</keyword>
<evidence type="ECO:0000259" key="14">
    <source>
        <dbReference type="PROSITE" id="PS50110"/>
    </source>
</evidence>
<dbReference type="PROSITE" id="PS50110">
    <property type="entry name" value="RESPONSE_REGULATORY"/>
    <property type="match status" value="1"/>
</dbReference>
<organism evidence="15 16">
    <name type="scientific">Chrysochromulina tobinii</name>
    <dbReference type="NCBI Taxonomy" id="1460289"/>
    <lineage>
        <taxon>Eukaryota</taxon>
        <taxon>Haptista</taxon>
        <taxon>Haptophyta</taxon>
        <taxon>Prymnesiophyceae</taxon>
        <taxon>Prymnesiales</taxon>
        <taxon>Chrysochromulinaceae</taxon>
        <taxon>Chrysochromulina</taxon>
    </lineage>
</organism>
<dbReference type="GO" id="GO:0005524">
    <property type="term" value="F:ATP binding"/>
    <property type="evidence" value="ECO:0007669"/>
    <property type="project" value="UniProtKB-UniRule"/>
</dbReference>
<dbReference type="InterPro" id="IPR001789">
    <property type="entry name" value="Sig_transdc_resp-reg_receiver"/>
</dbReference>
<evidence type="ECO:0000256" key="8">
    <source>
        <dbReference type="ARBA" id="ARBA00047899"/>
    </source>
</evidence>
<dbReference type="PROSITE" id="PS50011">
    <property type="entry name" value="PROTEIN_KINASE_DOM"/>
    <property type="match status" value="1"/>
</dbReference>
<feature type="compositionally biased region" description="Pro residues" evidence="12">
    <location>
        <begin position="352"/>
        <end position="365"/>
    </location>
</feature>
<evidence type="ECO:0000256" key="5">
    <source>
        <dbReference type="ARBA" id="ARBA00022741"/>
    </source>
</evidence>
<dbReference type="InterPro" id="IPR017441">
    <property type="entry name" value="Protein_kinase_ATP_BS"/>
</dbReference>
<feature type="region of interest" description="Disordered" evidence="12">
    <location>
        <begin position="751"/>
        <end position="790"/>
    </location>
</feature>
<evidence type="ECO:0000256" key="2">
    <source>
        <dbReference type="ARBA" id="ARBA00022527"/>
    </source>
</evidence>
<dbReference type="InterPro" id="IPR008271">
    <property type="entry name" value="Ser/Thr_kinase_AS"/>
</dbReference>
<feature type="region of interest" description="Disordered" evidence="12">
    <location>
        <begin position="278"/>
        <end position="399"/>
    </location>
</feature>
<keyword evidence="3 10" id="KW-0597">Phosphoprotein</keyword>
<evidence type="ECO:0000256" key="6">
    <source>
        <dbReference type="ARBA" id="ARBA00022777"/>
    </source>
</evidence>
<dbReference type="EMBL" id="JWZX01002939">
    <property type="protein sequence ID" value="KOO25710.1"/>
    <property type="molecule type" value="Genomic_DNA"/>
</dbReference>
<accession>A0A0M0JGW2</accession>